<feature type="domain" description="Myb-like" evidence="5">
    <location>
        <begin position="177"/>
        <end position="229"/>
    </location>
</feature>
<dbReference type="Proteomes" id="UP000015105">
    <property type="component" value="Chromosome 7D"/>
</dbReference>
<dbReference type="InterPro" id="IPR017930">
    <property type="entry name" value="Myb_dom"/>
</dbReference>
<evidence type="ECO:0000256" key="4">
    <source>
        <dbReference type="ARBA" id="ARBA00023242"/>
    </source>
</evidence>
<reference evidence="8" key="4">
    <citation type="submission" date="2019-03" db="UniProtKB">
        <authorList>
            <consortium name="EnsemblPlants"/>
        </authorList>
    </citation>
    <scope>IDENTIFICATION</scope>
</reference>
<dbReference type="NCBIfam" id="TIGR01557">
    <property type="entry name" value="myb_SHAQKYF"/>
    <property type="match status" value="1"/>
</dbReference>
<protein>
    <submittedName>
        <fullName evidence="8">Uncharacterized protein</fullName>
    </submittedName>
</protein>
<reference evidence="9" key="2">
    <citation type="journal article" date="2017" name="Nat. Plants">
        <title>The Aegilops tauschii genome reveals multiple impacts of transposons.</title>
        <authorList>
            <person name="Zhao G."/>
            <person name="Zou C."/>
            <person name="Li K."/>
            <person name="Wang K."/>
            <person name="Li T."/>
            <person name="Gao L."/>
            <person name="Zhang X."/>
            <person name="Wang H."/>
            <person name="Yang Z."/>
            <person name="Liu X."/>
            <person name="Jiang W."/>
            <person name="Mao L."/>
            <person name="Kong X."/>
            <person name="Jiao Y."/>
            <person name="Jia J."/>
        </authorList>
    </citation>
    <scope>NUCLEOTIDE SEQUENCE [LARGE SCALE GENOMIC DNA]</scope>
    <source>
        <strain evidence="9">cv. AL8/78</strain>
    </source>
</reference>
<accession>A0A453QR28</accession>
<dbReference type="STRING" id="200361.A0A453QR28"/>
<keyword evidence="9" id="KW-1185">Reference proteome</keyword>
<reference evidence="9" key="1">
    <citation type="journal article" date="2014" name="Science">
        <title>Ancient hybridizations among the ancestral genomes of bread wheat.</title>
        <authorList>
            <consortium name="International Wheat Genome Sequencing Consortium,"/>
            <person name="Marcussen T."/>
            <person name="Sandve S.R."/>
            <person name="Heier L."/>
            <person name="Spannagl M."/>
            <person name="Pfeifer M."/>
            <person name="Jakobsen K.S."/>
            <person name="Wulff B.B."/>
            <person name="Steuernagel B."/>
            <person name="Mayer K.F."/>
            <person name="Olsen O.A."/>
        </authorList>
    </citation>
    <scope>NUCLEOTIDE SEQUENCE [LARGE SCALE GENOMIC DNA]</scope>
    <source>
        <strain evidence="9">cv. AL8/78</strain>
    </source>
</reference>
<dbReference type="PROSITE" id="PS50090">
    <property type="entry name" value="MYB_LIKE"/>
    <property type="match status" value="1"/>
</dbReference>
<dbReference type="PROSITE" id="PS51293">
    <property type="entry name" value="SANT"/>
    <property type="match status" value="1"/>
</dbReference>
<keyword evidence="3" id="KW-0804">Transcription</keyword>
<feature type="domain" description="SANT" evidence="6">
    <location>
        <begin position="185"/>
        <end position="233"/>
    </location>
</feature>
<dbReference type="GO" id="GO:0003677">
    <property type="term" value="F:DNA binding"/>
    <property type="evidence" value="ECO:0007669"/>
    <property type="project" value="UniProtKB-KW"/>
</dbReference>
<evidence type="ECO:0000313" key="8">
    <source>
        <dbReference type="EnsemblPlants" id="AET7Gv20283100.1"/>
    </source>
</evidence>
<dbReference type="SUPFAM" id="SSF46689">
    <property type="entry name" value="Homeodomain-like"/>
    <property type="match status" value="1"/>
</dbReference>
<feature type="domain" description="HTH myb-type" evidence="7">
    <location>
        <begin position="182"/>
        <end position="233"/>
    </location>
</feature>
<sequence length="298" mass="34134">LPFSYLYSCIQISIVIHSKEPQVCTMNPRVNQEWTPSEVEGARSIIDWLKNNYCNDGTIYGINKKHEIVGTLQAWFPRKTMQQVTDLYVDLAAKMHMLQCLEKEYHGTNSDHGVNYTVDGHAHKNFWLQEAAMQGTDFLFGCPLKSMQTMDTQQEVSMVEQNKVVLENRMRIHQPVLAPRAKGFWTPDEHRLFLHGLSICGRGKWKDISKHFVPSRTSTQISSHAQKYFMRLKSKGSGSQRYRINDAELNDANPWKMKSTINSWQALAFQSTVGADNQNPSFDLQTLSSPFVTMNNIA</sequence>
<name>A0A453QR28_AEGTS</name>
<evidence type="ECO:0000259" key="6">
    <source>
        <dbReference type="PROSITE" id="PS51293"/>
    </source>
</evidence>
<keyword evidence="1" id="KW-0805">Transcription regulation</keyword>
<dbReference type="SMART" id="SM00717">
    <property type="entry name" value="SANT"/>
    <property type="match status" value="1"/>
</dbReference>
<dbReference type="AlphaFoldDB" id="A0A453QR28"/>
<dbReference type="InterPro" id="IPR006447">
    <property type="entry name" value="Myb_dom_plants"/>
</dbReference>
<dbReference type="PANTHER" id="PTHR44042:SF42">
    <property type="match status" value="1"/>
</dbReference>
<reference evidence="8" key="3">
    <citation type="journal article" date="2017" name="Nature">
        <title>Genome sequence of the progenitor of the wheat D genome Aegilops tauschii.</title>
        <authorList>
            <person name="Luo M.C."/>
            <person name="Gu Y.Q."/>
            <person name="Puiu D."/>
            <person name="Wang H."/>
            <person name="Twardziok S.O."/>
            <person name="Deal K.R."/>
            <person name="Huo N."/>
            <person name="Zhu T."/>
            <person name="Wang L."/>
            <person name="Wang Y."/>
            <person name="McGuire P.E."/>
            <person name="Liu S."/>
            <person name="Long H."/>
            <person name="Ramasamy R.K."/>
            <person name="Rodriguez J.C."/>
            <person name="Van S.L."/>
            <person name="Yuan L."/>
            <person name="Wang Z."/>
            <person name="Xia Z."/>
            <person name="Xiao L."/>
            <person name="Anderson O.D."/>
            <person name="Ouyang S."/>
            <person name="Liang Y."/>
            <person name="Zimin A.V."/>
            <person name="Pertea G."/>
            <person name="Qi P."/>
            <person name="Bennetzen J.L."/>
            <person name="Dai X."/>
            <person name="Dawson M.W."/>
            <person name="Muller H.G."/>
            <person name="Kugler K."/>
            <person name="Rivarola-Duarte L."/>
            <person name="Spannagl M."/>
            <person name="Mayer K.F.X."/>
            <person name="Lu F.H."/>
            <person name="Bevan M.W."/>
            <person name="Leroy P."/>
            <person name="Li P."/>
            <person name="You F.M."/>
            <person name="Sun Q."/>
            <person name="Liu Z."/>
            <person name="Lyons E."/>
            <person name="Wicker T."/>
            <person name="Salzberg S.L."/>
            <person name="Devos K.M."/>
            <person name="Dvorak J."/>
        </authorList>
    </citation>
    <scope>NUCLEOTIDE SEQUENCE [LARGE SCALE GENOMIC DNA]</scope>
    <source>
        <strain evidence="8">cv. AL8/78</strain>
    </source>
</reference>
<dbReference type="InterPro" id="IPR009057">
    <property type="entry name" value="Homeodomain-like_sf"/>
</dbReference>
<dbReference type="CDD" id="cd00167">
    <property type="entry name" value="SANT"/>
    <property type="match status" value="1"/>
</dbReference>
<evidence type="ECO:0000256" key="2">
    <source>
        <dbReference type="ARBA" id="ARBA00023125"/>
    </source>
</evidence>
<dbReference type="Gramene" id="AET7Gv20283100.1">
    <property type="protein sequence ID" value="AET7Gv20283100.1"/>
    <property type="gene ID" value="AET7Gv20283100"/>
</dbReference>
<proteinExistence type="predicted"/>
<evidence type="ECO:0000256" key="3">
    <source>
        <dbReference type="ARBA" id="ARBA00023163"/>
    </source>
</evidence>
<dbReference type="Pfam" id="PF00249">
    <property type="entry name" value="Myb_DNA-binding"/>
    <property type="match status" value="1"/>
</dbReference>
<dbReference type="Gene3D" id="1.10.10.60">
    <property type="entry name" value="Homeodomain-like"/>
    <property type="match status" value="1"/>
</dbReference>
<dbReference type="InterPro" id="IPR056195">
    <property type="entry name" value="HTH_70"/>
</dbReference>
<keyword evidence="4" id="KW-0539">Nucleus</keyword>
<organism evidence="8 9">
    <name type="scientific">Aegilops tauschii subsp. strangulata</name>
    <name type="common">Goatgrass</name>
    <dbReference type="NCBI Taxonomy" id="200361"/>
    <lineage>
        <taxon>Eukaryota</taxon>
        <taxon>Viridiplantae</taxon>
        <taxon>Streptophyta</taxon>
        <taxon>Embryophyta</taxon>
        <taxon>Tracheophyta</taxon>
        <taxon>Spermatophyta</taxon>
        <taxon>Magnoliopsida</taxon>
        <taxon>Liliopsida</taxon>
        <taxon>Poales</taxon>
        <taxon>Poaceae</taxon>
        <taxon>BOP clade</taxon>
        <taxon>Pooideae</taxon>
        <taxon>Triticodae</taxon>
        <taxon>Triticeae</taxon>
        <taxon>Triticinae</taxon>
        <taxon>Aegilops</taxon>
    </lineage>
</organism>
<dbReference type="InterPro" id="IPR017884">
    <property type="entry name" value="SANT_dom"/>
</dbReference>
<dbReference type="EnsemblPlants" id="AET7Gv20283100.1">
    <property type="protein sequence ID" value="AET7Gv20283100.1"/>
    <property type="gene ID" value="AET7Gv20283100"/>
</dbReference>
<dbReference type="Pfam" id="PF23671">
    <property type="entry name" value="HTH_70"/>
    <property type="match status" value="1"/>
</dbReference>
<dbReference type="PROSITE" id="PS51294">
    <property type="entry name" value="HTH_MYB"/>
    <property type="match status" value="1"/>
</dbReference>
<dbReference type="PANTHER" id="PTHR44042">
    <property type="entry name" value="DUPLICATED HOMEODOMAIN-LIKE SUPERFAMILY PROTEIN-RELATED"/>
    <property type="match status" value="1"/>
</dbReference>
<evidence type="ECO:0000259" key="7">
    <source>
        <dbReference type="PROSITE" id="PS51294"/>
    </source>
</evidence>
<evidence type="ECO:0000256" key="1">
    <source>
        <dbReference type="ARBA" id="ARBA00023015"/>
    </source>
</evidence>
<reference evidence="8" key="5">
    <citation type="journal article" date="2021" name="G3 (Bethesda)">
        <title>Aegilops tauschii genome assembly Aet v5.0 features greater sequence contiguity and improved annotation.</title>
        <authorList>
            <person name="Wang L."/>
            <person name="Zhu T."/>
            <person name="Rodriguez J.C."/>
            <person name="Deal K.R."/>
            <person name="Dubcovsky J."/>
            <person name="McGuire P.E."/>
            <person name="Lux T."/>
            <person name="Spannagl M."/>
            <person name="Mayer K.F.X."/>
            <person name="Baldrich P."/>
            <person name="Meyers B.C."/>
            <person name="Huo N."/>
            <person name="Gu Y.Q."/>
            <person name="Zhou H."/>
            <person name="Devos K.M."/>
            <person name="Bennetzen J.L."/>
            <person name="Unver T."/>
            <person name="Budak H."/>
            <person name="Gulick P.J."/>
            <person name="Galiba G."/>
            <person name="Kalapos B."/>
            <person name="Nelson D.R."/>
            <person name="Li P."/>
            <person name="You F.M."/>
            <person name="Luo M.C."/>
            <person name="Dvorak J."/>
        </authorList>
    </citation>
    <scope>NUCLEOTIDE SEQUENCE [LARGE SCALE GENOMIC DNA]</scope>
    <source>
        <strain evidence="8">cv. AL8/78</strain>
    </source>
</reference>
<evidence type="ECO:0000259" key="5">
    <source>
        <dbReference type="PROSITE" id="PS50090"/>
    </source>
</evidence>
<keyword evidence="2" id="KW-0238">DNA-binding</keyword>
<evidence type="ECO:0000313" key="9">
    <source>
        <dbReference type="Proteomes" id="UP000015105"/>
    </source>
</evidence>
<dbReference type="InterPro" id="IPR001005">
    <property type="entry name" value="SANT/Myb"/>
</dbReference>